<reference evidence="1" key="2">
    <citation type="journal article" date="2023" name="IMA Fungus">
        <title>Comparative genomic study of the Penicillium genus elucidates a diverse pangenome and 15 lateral gene transfer events.</title>
        <authorList>
            <person name="Petersen C."/>
            <person name="Sorensen T."/>
            <person name="Nielsen M.R."/>
            <person name="Sondergaard T.E."/>
            <person name="Sorensen J.L."/>
            <person name="Fitzpatrick D.A."/>
            <person name="Frisvad J.C."/>
            <person name="Nielsen K.L."/>
        </authorList>
    </citation>
    <scope>NUCLEOTIDE SEQUENCE</scope>
    <source>
        <strain evidence="1">IBT 29677</strain>
    </source>
</reference>
<reference evidence="1" key="1">
    <citation type="submission" date="2022-12" db="EMBL/GenBank/DDBJ databases">
        <authorList>
            <person name="Petersen C."/>
        </authorList>
    </citation>
    <scope>NUCLEOTIDE SEQUENCE</scope>
    <source>
        <strain evidence="1">IBT 29677</strain>
    </source>
</reference>
<accession>A0A9W9VZL3</accession>
<organism evidence="1 2">
    <name type="scientific">Penicillium cosmopolitanum</name>
    <dbReference type="NCBI Taxonomy" id="1131564"/>
    <lineage>
        <taxon>Eukaryota</taxon>
        <taxon>Fungi</taxon>
        <taxon>Dikarya</taxon>
        <taxon>Ascomycota</taxon>
        <taxon>Pezizomycotina</taxon>
        <taxon>Eurotiomycetes</taxon>
        <taxon>Eurotiomycetidae</taxon>
        <taxon>Eurotiales</taxon>
        <taxon>Aspergillaceae</taxon>
        <taxon>Penicillium</taxon>
    </lineage>
</organism>
<protein>
    <submittedName>
        <fullName evidence="1">Uncharacterized protein</fullName>
    </submittedName>
</protein>
<evidence type="ECO:0000313" key="2">
    <source>
        <dbReference type="Proteomes" id="UP001147747"/>
    </source>
</evidence>
<evidence type="ECO:0000313" key="1">
    <source>
        <dbReference type="EMBL" id="KAJ5392236.1"/>
    </source>
</evidence>
<dbReference type="OrthoDB" id="61900at2759"/>
<keyword evidence="2" id="KW-1185">Reference proteome</keyword>
<comment type="caution">
    <text evidence="1">The sequence shown here is derived from an EMBL/GenBank/DDBJ whole genome shotgun (WGS) entry which is preliminary data.</text>
</comment>
<proteinExistence type="predicted"/>
<dbReference type="RefSeq" id="XP_056487914.1">
    <property type="nucleotide sequence ID" value="XM_056632363.1"/>
</dbReference>
<dbReference type="Proteomes" id="UP001147747">
    <property type="component" value="Unassembled WGS sequence"/>
</dbReference>
<name>A0A9W9VZL3_9EURO</name>
<dbReference type="EMBL" id="JAPZBU010000008">
    <property type="protein sequence ID" value="KAJ5392236.1"/>
    <property type="molecule type" value="Genomic_DNA"/>
</dbReference>
<sequence length="235" mass="26922">MEYMSGFRKVDPLKSLSSKRKPLAKHDNQFWLDPKFFKWESQRKSSVIMVKGDYQAKHIVRSFAVNLIRELRNKNFPIIWVLKTTGADCEANGISVDDILKDMICQGLKLNLSQHSERDMAMSCVQFRSAESLDEWTELLAKVLGNMREIYMIVDIEAVDLVHATQLSGFSWITTFQRIFASLSARGCTTHLRVIIMSYGSATLQESKLTESSHLIVSARLSGHANRYSTKRVRR</sequence>
<dbReference type="GeneID" id="81371343"/>
<gene>
    <name evidence="1" type="ORF">N7509_007726</name>
</gene>
<dbReference type="AlphaFoldDB" id="A0A9W9VZL3"/>